<sequence>MDNNLYPAFSISPVPQPTADTPTPELFRGMYGMPSFLTVPTADLEASANFWIEGLGFFDFFSAPGQFVHLRRWVFQDVLLVPGERAAETATATASFACVEKQLEEIAEACESILPGSTAGPSIKPWNSAELDVVTPENFRVTMTAARPYDPASTEAQNLKEIGIEKT</sequence>
<dbReference type="OrthoDB" id="5066780at2"/>
<reference evidence="1 2" key="1">
    <citation type="submission" date="2019-12" db="EMBL/GenBank/DDBJ databases">
        <title>Nesterenkonia muleiensis sp. nov., a novel actinobacterium isolated from sap of Populus euphratica.</title>
        <authorList>
            <person name="Wang R."/>
        </authorList>
    </citation>
    <scope>NUCLEOTIDE SEQUENCE [LARGE SCALE GENOMIC DNA]</scope>
    <source>
        <strain evidence="1 2">F10</strain>
    </source>
</reference>
<dbReference type="Gene3D" id="3.10.180.10">
    <property type="entry name" value="2,3-Dihydroxybiphenyl 1,2-Dioxygenase, domain 1"/>
    <property type="match status" value="1"/>
</dbReference>
<comment type="caution">
    <text evidence="1">The sequence shown here is derived from an EMBL/GenBank/DDBJ whole genome shotgun (WGS) entry which is preliminary data.</text>
</comment>
<proteinExistence type="predicted"/>
<accession>A0A7K1UHI7</accession>
<dbReference type="RefSeq" id="WP_157322398.1">
    <property type="nucleotide sequence ID" value="NZ_BMFX01000019.1"/>
</dbReference>
<dbReference type="EMBL" id="WRPM01000040">
    <property type="protein sequence ID" value="MVT25930.1"/>
    <property type="molecule type" value="Genomic_DNA"/>
</dbReference>
<dbReference type="AlphaFoldDB" id="A0A7K1UHI7"/>
<protein>
    <submittedName>
        <fullName evidence="1">VOC family protein</fullName>
    </submittedName>
</protein>
<evidence type="ECO:0000313" key="1">
    <source>
        <dbReference type="EMBL" id="MVT25930.1"/>
    </source>
</evidence>
<keyword evidence="2" id="KW-1185">Reference proteome</keyword>
<name>A0A7K1UHI7_9MICC</name>
<dbReference type="InterPro" id="IPR029068">
    <property type="entry name" value="Glyas_Bleomycin-R_OHBP_Dase"/>
</dbReference>
<gene>
    <name evidence="1" type="ORF">GNZ21_06085</name>
</gene>
<organism evidence="1 2">
    <name type="scientific">Nesterenkonia alkaliphila</name>
    <dbReference type="NCBI Taxonomy" id="1463631"/>
    <lineage>
        <taxon>Bacteria</taxon>
        <taxon>Bacillati</taxon>
        <taxon>Actinomycetota</taxon>
        <taxon>Actinomycetes</taxon>
        <taxon>Micrococcales</taxon>
        <taxon>Micrococcaceae</taxon>
        <taxon>Nesterenkonia</taxon>
    </lineage>
</organism>
<evidence type="ECO:0000313" key="2">
    <source>
        <dbReference type="Proteomes" id="UP000460157"/>
    </source>
</evidence>
<dbReference type="Proteomes" id="UP000460157">
    <property type="component" value="Unassembled WGS sequence"/>
</dbReference>